<organism evidence="1 2">
    <name type="scientific">Anaerobacillus alkaliphilus</name>
    <dbReference type="NCBI Taxonomy" id="1548597"/>
    <lineage>
        <taxon>Bacteria</taxon>
        <taxon>Bacillati</taxon>
        <taxon>Bacillota</taxon>
        <taxon>Bacilli</taxon>
        <taxon>Bacillales</taxon>
        <taxon>Bacillaceae</taxon>
        <taxon>Anaerobacillus</taxon>
    </lineage>
</organism>
<protein>
    <submittedName>
        <fullName evidence="1">Uncharacterized protein</fullName>
    </submittedName>
</protein>
<name>A0A4Q0VV79_9BACI</name>
<dbReference type="EMBL" id="QOUX01000030">
    <property type="protein sequence ID" value="RXJ01891.1"/>
    <property type="molecule type" value="Genomic_DNA"/>
</dbReference>
<accession>A0A4Q0VV79</accession>
<keyword evidence="2" id="KW-1185">Reference proteome</keyword>
<comment type="caution">
    <text evidence="1">The sequence shown here is derived from an EMBL/GenBank/DDBJ whole genome shotgun (WGS) entry which is preliminary data.</text>
</comment>
<gene>
    <name evidence="1" type="ORF">DS745_08630</name>
</gene>
<dbReference type="OrthoDB" id="2678247at2"/>
<dbReference type="Proteomes" id="UP000290649">
    <property type="component" value="Unassembled WGS sequence"/>
</dbReference>
<dbReference type="AlphaFoldDB" id="A0A4Q0VV79"/>
<reference evidence="1 2" key="1">
    <citation type="journal article" date="2019" name="Int. J. Syst. Evol. Microbiol.">
        <title>Anaerobacillus alkaliphilus sp. nov., a novel alkaliphilic and moderately halophilic bacterium.</title>
        <authorList>
            <person name="Borsodi A.K."/>
            <person name="Aszalos J.M."/>
            <person name="Bihari P."/>
            <person name="Nagy I."/>
            <person name="Schumann P."/>
            <person name="Sproer C."/>
            <person name="Kovacs A.L."/>
            <person name="Boka K."/>
            <person name="Dobosy P."/>
            <person name="Ovari M."/>
            <person name="Szili-Kovacs T."/>
            <person name="Toth E."/>
        </authorList>
    </citation>
    <scope>NUCLEOTIDE SEQUENCE [LARGE SCALE GENOMIC DNA]</scope>
    <source>
        <strain evidence="1 2">B16-10</strain>
    </source>
</reference>
<dbReference type="RefSeq" id="WP_129077849.1">
    <property type="nucleotide sequence ID" value="NZ_QOUX01000030.1"/>
</dbReference>
<sequence>MKKIFCILVSFFILIGCNQDGETPVNGEAQPINEELLHMQEKLSAAIEKIKDIEGIIETNVHNTRHELDRLHSEVQMLSHLIKNSNLFQIKQAYIKDVIITESETHLIVDFAEFVIDDTMPNGFRIDNDEVDYVKVRLDSDSGVFILDDVSLRYANVEELKIHLISHERLFNFHYAGEQLAAISEQYLP</sequence>
<dbReference type="PROSITE" id="PS51257">
    <property type="entry name" value="PROKAR_LIPOPROTEIN"/>
    <property type="match status" value="1"/>
</dbReference>
<evidence type="ECO:0000313" key="1">
    <source>
        <dbReference type="EMBL" id="RXJ01891.1"/>
    </source>
</evidence>
<proteinExistence type="predicted"/>
<evidence type="ECO:0000313" key="2">
    <source>
        <dbReference type="Proteomes" id="UP000290649"/>
    </source>
</evidence>